<name>A0A5C7FML3_9BACT</name>
<dbReference type="PRINTS" id="PR00039">
    <property type="entry name" value="HTHLYSR"/>
</dbReference>
<dbReference type="RefSeq" id="WP_147932189.1">
    <property type="nucleotide sequence ID" value="NZ_VOXD01000034.1"/>
</dbReference>
<evidence type="ECO:0000313" key="7">
    <source>
        <dbReference type="Proteomes" id="UP000321907"/>
    </source>
</evidence>
<dbReference type="CDD" id="cd05466">
    <property type="entry name" value="PBP2_LTTR_substrate"/>
    <property type="match status" value="1"/>
</dbReference>
<feature type="domain" description="HTH lysR-type" evidence="5">
    <location>
        <begin position="2"/>
        <end position="59"/>
    </location>
</feature>
<dbReference type="PROSITE" id="PS50931">
    <property type="entry name" value="HTH_LYSR"/>
    <property type="match status" value="1"/>
</dbReference>
<dbReference type="InterPro" id="IPR000847">
    <property type="entry name" value="LysR_HTH_N"/>
</dbReference>
<keyword evidence="2" id="KW-0805">Transcription regulation</keyword>
<keyword evidence="4" id="KW-0804">Transcription</keyword>
<dbReference type="InterPro" id="IPR036390">
    <property type="entry name" value="WH_DNA-bd_sf"/>
</dbReference>
<dbReference type="SUPFAM" id="SSF46785">
    <property type="entry name" value="Winged helix' DNA-binding domain"/>
    <property type="match status" value="1"/>
</dbReference>
<dbReference type="Pfam" id="PF03466">
    <property type="entry name" value="LysR_substrate"/>
    <property type="match status" value="1"/>
</dbReference>
<reference evidence="6 7" key="1">
    <citation type="submission" date="2019-08" db="EMBL/GenBank/DDBJ databases">
        <title>Lewinella sp. strain SSH13 Genome sequencing and assembly.</title>
        <authorList>
            <person name="Kim I."/>
        </authorList>
    </citation>
    <scope>NUCLEOTIDE SEQUENCE [LARGE SCALE GENOMIC DNA]</scope>
    <source>
        <strain evidence="6 7">SSH13</strain>
    </source>
</reference>
<dbReference type="Proteomes" id="UP000321907">
    <property type="component" value="Unassembled WGS sequence"/>
</dbReference>
<dbReference type="AlphaFoldDB" id="A0A5C7FML3"/>
<dbReference type="EMBL" id="VOXD01000034">
    <property type="protein sequence ID" value="TXF87624.1"/>
    <property type="molecule type" value="Genomic_DNA"/>
</dbReference>
<dbReference type="OrthoDB" id="646694at2"/>
<proteinExistence type="inferred from homology"/>
<comment type="caution">
    <text evidence="6">The sequence shown here is derived from an EMBL/GenBank/DDBJ whole genome shotgun (WGS) entry which is preliminary data.</text>
</comment>
<accession>A0A5C7FML3</accession>
<evidence type="ECO:0000256" key="4">
    <source>
        <dbReference type="ARBA" id="ARBA00023163"/>
    </source>
</evidence>
<dbReference type="InterPro" id="IPR005119">
    <property type="entry name" value="LysR_subst-bd"/>
</dbReference>
<organism evidence="6 7">
    <name type="scientific">Neolewinella aurantiaca</name>
    <dbReference type="NCBI Taxonomy" id="2602767"/>
    <lineage>
        <taxon>Bacteria</taxon>
        <taxon>Pseudomonadati</taxon>
        <taxon>Bacteroidota</taxon>
        <taxon>Saprospiria</taxon>
        <taxon>Saprospirales</taxon>
        <taxon>Lewinellaceae</taxon>
        <taxon>Neolewinella</taxon>
    </lineage>
</organism>
<comment type="similarity">
    <text evidence="1">Belongs to the LysR transcriptional regulatory family.</text>
</comment>
<dbReference type="InterPro" id="IPR036388">
    <property type="entry name" value="WH-like_DNA-bd_sf"/>
</dbReference>
<dbReference type="SUPFAM" id="SSF53850">
    <property type="entry name" value="Periplasmic binding protein-like II"/>
    <property type="match status" value="1"/>
</dbReference>
<evidence type="ECO:0000313" key="6">
    <source>
        <dbReference type="EMBL" id="TXF87624.1"/>
    </source>
</evidence>
<sequence>MVNLEWYRTFKEIYERGTLTKASVALYASQPGVSVHLKALETYVGKTLFERTSRKMVPTEDGKVLYEFIVEAINKLEVAEQHFKKTTQEKSPSVHIGMCSETFQLIIEPEVHKLDFDLVARFGAHPDLISDLDNGILDLVITPEPQRKQKTLVEYTPFSRERIVLIAGAKTDTKETERCLKNSDFKGLKEELLKNTWYSSSNEMEHFRRFWFENFNERAAFKPNYILPSITSIIRCLSQGNGLALVPDFLCQEQIAAKEIKLVWEGRVSTENILYFGSRTDLKYKRELAVIQDIFRSKMRGAED</sequence>
<keyword evidence="7" id="KW-1185">Reference proteome</keyword>
<dbReference type="GO" id="GO:0000976">
    <property type="term" value="F:transcription cis-regulatory region binding"/>
    <property type="evidence" value="ECO:0007669"/>
    <property type="project" value="TreeGrafter"/>
</dbReference>
<gene>
    <name evidence="6" type="ORF">FUA23_18155</name>
</gene>
<dbReference type="GO" id="GO:0003700">
    <property type="term" value="F:DNA-binding transcription factor activity"/>
    <property type="evidence" value="ECO:0007669"/>
    <property type="project" value="InterPro"/>
</dbReference>
<dbReference type="Pfam" id="PF00126">
    <property type="entry name" value="HTH_1"/>
    <property type="match status" value="1"/>
</dbReference>
<protein>
    <submittedName>
        <fullName evidence="6">LysR family transcriptional regulator</fullName>
    </submittedName>
</protein>
<keyword evidence="3" id="KW-0238">DNA-binding</keyword>
<evidence type="ECO:0000259" key="5">
    <source>
        <dbReference type="PROSITE" id="PS50931"/>
    </source>
</evidence>
<dbReference type="Gene3D" id="1.10.10.10">
    <property type="entry name" value="Winged helix-like DNA-binding domain superfamily/Winged helix DNA-binding domain"/>
    <property type="match status" value="1"/>
</dbReference>
<evidence type="ECO:0000256" key="3">
    <source>
        <dbReference type="ARBA" id="ARBA00023125"/>
    </source>
</evidence>
<dbReference type="Gene3D" id="3.40.190.290">
    <property type="match status" value="1"/>
</dbReference>
<dbReference type="PANTHER" id="PTHR30126">
    <property type="entry name" value="HTH-TYPE TRANSCRIPTIONAL REGULATOR"/>
    <property type="match status" value="1"/>
</dbReference>
<evidence type="ECO:0000256" key="2">
    <source>
        <dbReference type="ARBA" id="ARBA00023015"/>
    </source>
</evidence>
<evidence type="ECO:0000256" key="1">
    <source>
        <dbReference type="ARBA" id="ARBA00009437"/>
    </source>
</evidence>
<dbReference type="PANTHER" id="PTHR30126:SF40">
    <property type="entry name" value="HTH-TYPE TRANSCRIPTIONAL REGULATOR GLTR"/>
    <property type="match status" value="1"/>
</dbReference>